<organism evidence="1 2">
    <name type="scientific">Ooceraea biroi</name>
    <name type="common">Clonal raider ant</name>
    <name type="synonym">Cerapachys biroi</name>
    <dbReference type="NCBI Taxonomy" id="2015173"/>
    <lineage>
        <taxon>Eukaryota</taxon>
        <taxon>Metazoa</taxon>
        <taxon>Ecdysozoa</taxon>
        <taxon>Arthropoda</taxon>
        <taxon>Hexapoda</taxon>
        <taxon>Insecta</taxon>
        <taxon>Pterygota</taxon>
        <taxon>Neoptera</taxon>
        <taxon>Endopterygota</taxon>
        <taxon>Hymenoptera</taxon>
        <taxon>Apocrita</taxon>
        <taxon>Aculeata</taxon>
        <taxon>Formicoidea</taxon>
        <taxon>Formicidae</taxon>
        <taxon>Dorylinae</taxon>
        <taxon>Ooceraea</taxon>
    </lineage>
</organism>
<gene>
    <name evidence="1" type="ORF">DMN91_005607</name>
</gene>
<name>A0A3L8DLC1_OOCBI</name>
<dbReference type="EMBL" id="QOIP01000006">
    <property type="protein sequence ID" value="RLU21234.1"/>
    <property type="molecule type" value="Genomic_DNA"/>
</dbReference>
<dbReference type="Proteomes" id="UP000279307">
    <property type="component" value="Chromosome 6"/>
</dbReference>
<comment type="caution">
    <text evidence="1">The sequence shown here is derived from an EMBL/GenBank/DDBJ whole genome shotgun (WGS) entry which is preliminary data.</text>
</comment>
<dbReference type="AlphaFoldDB" id="A0A3L8DLC1"/>
<accession>A0A3L8DLC1</accession>
<sequence>MKHSFCWTHCTEIRATRIRVQLRLRSWIVQTQQRRRYAFGTPQGLRSIQTLVQNALVHTRTRKNLSDRLARYNHHLPRIIRLIIVDTKRQSRKQVDRAIFVLS</sequence>
<proteinExistence type="predicted"/>
<protein>
    <submittedName>
        <fullName evidence="1">Uncharacterized protein</fullName>
    </submittedName>
</protein>
<evidence type="ECO:0000313" key="1">
    <source>
        <dbReference type="EMBL" id="RLU21234.1"/>
    </source>
</evidence>
<evidence type="ECO:0000313" key="2">
    <source>
        <dbReference type="Proteomes" id="UP000279307"/>
    </source>
</evidence>
<reference evidence="1 2" key="1">
    <citation type="journal article" date="2018" name="Genome Res.">
        <title>The genomic architecture and molecular evolution of ant odorant receptors.</title>
        <authorList>
            <person name="McKenzie S.K."/>
            <person name="Kronauer D.J.C."/>
        </authorList>
    </citation>
    <scope>NUCLEOTIDE SEQUENCE [LARGE SCALE GENOMIC DNA]</scope>
    <source>
        <strain evidence="1">Clonal line C1</strain>
    </source>
</reference>